<evidence type="ECO:0000259" key="4">
    <source>
        <dbReference type="Pfam" id="PF18052"/>
    </source>
</evidence>
<dbReference type="PaxDb" id="3880-AES62071"/>
<protein>
    <submittedName>
        <fullName evidence="5">NBS-LRR resistance protein, putative</fullName>
    </submittedName>
</protein>
<gene>
    <name evidence="5" type="ordered locus">MTR_1g093390</name>
</gene>
<dbReference type="GO" id="GO:0006952">
    <property type="term" value="P:defense response"/>
    <property type="evidence" value="ECO:0007669"/>
    <property type="project" value="UniProtKB-KW"/>
</dbReference>
<evidence type="ECO:0000313" key="6">
    <source>
        <dbReference type="EnsemblPlants" id="AES62071"/>
    </source>
</evidence>
<proteinExistence type="predicted"/>
<evidence type="ECO:0000313" key="7">
    <source>
        <dbReference type="Proteomes" id="UP000002051"/>
    </source>
</evidence>
<sequence length="187" mass="21070">MGWDPPYTKIVSCTLNPMIQKKQSTKTKLDLLAKDNLSTSNKELKCNLHGDFQEIKHELESIKAFLKDADTRAVDEGEGGYAEGVKTWVKQLKEASFRIKVVIDCYNMYLVQRKNYSGCIAPIKKVSSVGEIKESSARYKFTTENGQGSSKGTTESEWFGDLRMASHFIKETQVVGFESPRDELVIS</sequence>
<dbReference type="InterPro" id="IPR041118">
    <property type="entry name" value="Rx_N"/>
</dbReference>
<keyword evidence="7" id="KW-1185">Reference proteome</keyword>
<keyword evidence="1" id="KW-0677">Repeat</keyword>
<dbReference type="EMBL" id="CM001217">
    <property type="protein sequence ID" value="AES62071.1"/>
    <property type="molecule type" value="Genomic_DNA"/>
</dbReference>
<dbReference type="Proteomes" id="UP000002051">
    <property type="component" value="Unassembled WGS sequence"/>
</dbReference>
<evidence type="ECO:0000256" key="3">
    <source>
        <dbReference type="ARBA" id="ARBA00022821"/>
    </source>
</evidence>
<reference evidence="5 7" key="1">
    <citation type="journal article" date="2011" name="Nature">
        <title>The Medicago genome provides insight into the evolution of rhizobial symbioses.</title>
        <authorList>
            <person name="Young N.D."/>
            <person name="Debelle F."/>
            <person name="Oldroyd G.E."/>
            <person name="Geurts R."/>
            <person name="Cannon S.B."/>
            <person name="Udvardi M.K."/>
            <person name="Benedito V.A."/>
            <person name="Mayer K.F."/>
            <person name="Gouzy J."/>
            <person name="Schoof H."/>
            <person name="Van de Peer Y."/>
            <person name="Proost S."/>
            <person name="Cook D.R."/>
            <person name="Meyers B.C."/>
            <person name="Spannagl M."/>
            <person name="Cheung F."/>
            <person name="De Mita S."/>
            <person name="Krishnakumar V."/>
            <person name="Gundlach H."/>
            <person name="Zhou S."/>
            <person name="Mudge J."/>
            <person name="Bharti A.K."/>
            <person name="Murray J.D."/>
            <person name="Naoumkina M.A."/>
            <person name="Rosen B."/>
            <person name="Silverstein K.A."/>
            <person name="Tang H."/>
            <person name="Rombauts S."/>
            <person name="Zhao P.X."/>
            <person name="Zhou P."/>
            <person name="Barbe V."/>
            <person name="Bardou P."/>
            <person name="Bechner M."/>
            <person name="Bellec A."/>
            <person name="Berger A."/>
            <person name="Berges H."/>
            <person name="Bidwell S."/>
            <person name="Bisseling T."/>
            <person name="Choisne N."/>
            <person name="Couloux A."/>
            <person name="Denny R."/>
            <person name="Deshpande S."/>
            <person name="Dai X."/>
            <person name="Doyle J.J."/>
            <person name="Dudez A.M."/>
            <person name="Farmer A.D."/>
            <person name="Fouteau S."/>
            <person name="Franken C."/>
            <person name="Gibelin C."/>
            <person name="Gish J."/>
            <person name="Goldstein S."/>
            <person name="Gonzalez A.J."/>
            <person name="Green P.J."/>
            <person name="Hallab A."/>
            <person name="Hartog M."/>
            <person name="Hua A."/>
            <person name="Humphray S.J."/>
            <person name="Jeong D.H."/>
            <person name="Jing Y."/>
            <person name="Jocker A."/>
            <person name="Kenton S.M."/>
            <person name="Kim D.J."/>
            <person name="Klee K."/>
            <person name="Lai H."/>
            <person name="Lang C."/>
            <person name="Lin S."/>
            <person name="Macmil S.L."/>
            <person name="Magdelenat G."/>
            <person name="Matthews L."/>
            <person name="McCorrison J."/>
            <person name="Monaghan E.L."/>
            <person name="Mun J.H."/>
            <person name="Najar F.Z."/>
            <person name="Nicholson C."/>
            <person name="Noirot C."/>
            <person name="O'Bleness M."/>
            <person name="Paule C.R."/>
            <person name="Poulain J."/>
            <person name="Prion F."/>
            <person name="Qin B."/>
            <person name="Qu C."/>
            <person name="Retzel E.F."/>
            <person name="Riddle C."/>
            <person name="Sallet E."/>
            <person name="Samain S."/>
            <person name="Samson N."/>
            <person name="Sanders I."/>
            <person name="Saurat O."/>
            <person name="Scarpelli C."/>
            <person name="Schiex T."/>
            <person name="Segurens B."/>
            <person name="Severin A.J."/>
            <person name="Sherrier D.J."/>
            <person name="Shi R."/>
            <person name="Sims S."/>
            <person name="Singer S.R."/>
            <person name="Sinharoy S."/>
            <person name="Sterck L."/>
            <person name="Viollet A."/>
            <person name="Wang B.B."/>
            <person name="Wang K."/>
            <person name="Wang M."/>
            <person name="Wang X."/>
            <person name="Warfsmann J."/>
            <person name="Weissenbach J."/>
            <person name="White D.D."/>
            <person name="White J.D."/>
            <person name="Wiley G.B."/>
            <person name="Wincker P."/>
            <person name="Xing Y."/>
            <person name="Yang L."/>
            <person name="Yao Z."/>
            <person name="Ying F."/>
            <person name="Zhai J."/>
            <person name="Zhou L."/>
            <person name="Zuber A."/>
            <person name="Denarie J."/>
            <person name="Dixon R.A."/>
            <person name="May G.D."/>
            <person name="Schwartz D.C."/>
            <person name="Rogers J."/>
            <person name="Quetier F."/>
            <person name="Town C.D."/>
            <person name="Roe B.A."/>
        </authorList>
    </citation>
    <scope>NUCLEOTIDE SEQUENCE [LARGE SCALE GENOMIC DNA]</scope>
    <source>
        <strain evidence="5">A17</strain>
        <strain evidence="6 7">cv. Jemalong A17</strain>
    </source>
</reference>
<dbReference type="EnsemblPlants" id="AES62071">
    <property type="protein sequence ID" value="AES62071"/>
    <property type="gene ID" value="MTR_1g093390"/>
</dbReference>
<dbReference type="AlphaFoldDB" id="G7I490"/>
<evidence type="ECO:0000256" key="1">
    <source>
        <dbReference type="ARBA" id="ARBA00022737"/>
    </source>
</evidence>
<dbReference type="Pfam" id="PF18052">
    <property type="entry name" value="Rx_N"/>
    <property type="match status" value="1"/>
</dbReference>
<evidence type="ECO:0000313" key="5">
    <source>
        <dbReference type="EMBL" id="AES62071.1"/>
    </source>
</evidence>
<keyword evidence="3" id="KW-0611">Plant defense</keyword>
<dbReference type="Gene3D" id="1.20.5.4130">
    <property type="match status" value="1"/>
</dbReference>
<name>G7I490_MEDTR</name>
<dbReference type="HOGENOM" id="CLU_1449725_0_0_1"/>
<reference evidence="5 7" key="2">
    <citation type="journal article" date="2014" name="BMC Genomics">
        <title>An improved genome release (version Mt4.0) for the model legume Medicago truncatula.</title>
        <authorList>
            <person name="Tang H."/>
            <person name="Krishnakumar V."/>
            <person name="Bidwell S."/>
            <person name="Rosen B."/>
            <person name="Chan A."/>
            <person name="Zhou S."/>
            <person name="Gentzbittel L."/>
            <person name="Childs K.L."/>
            <person name="Yandell M."/>
            <person name="Gundlach H."/>
            <person name="Mayer K.F."/>
            <person name="Schwartz D.C."/>
            <person name="Town C.D."/>
        </authorList>
    </citation>
    <scope>GENOME REANNOTATION</scope>
    <source>
        <strain evidence="6 7">cv. Jemalong A17</strain>
    </source>
</reference>
<organism evidence="5 7">
    <name type="scientific">Medicago truncatula</name>
    <name type="common">Barrel medic</name>
    <name type="synonym">Medicago tribuloides</name>
    <dbReference type="NCBI Taxonomy" id="3880"/>
    <lineage>
        <taxon>Eukaryota</taxon>
        <taxon>Viridiplantae</taxon>
        <taxon>Streptophyta</taxon>
        <taxon>Embryophyta</taxon>
        <taxon>Tracheophyta</taxon>
        <taxon>Spermatophyta</taxon>
        <taxon>Magnoliopsida</taxon>
        <taxon>eudicotyledons</taxon>
        <taxon>Gunneridae</taxon>
        <taxon>Pentapetalae</taxon>
        <taxon>rosids</taxon>
        <taxon>fabids</taxon>
        <taxon>Fabales</taxon>
        <taxon>Fabaceae</taxon>
        <taxon>Papilionoideae</taxon>
        <taxon>50 kb inversion clade</taxon>
        <taxon>NPAAA clade</taxon>
        <taxon>Hologalegina</taxon>
        <taxon>IRL clade</taxon>
        <taxon>Trifolieae</taxon>
        <taxon>Medicago</taxon>
    </lineage>
</organism>
<evidence type="ECO:0000256" key="2">
    <source>
        <dbReference type="ARBA" id="ARBA00022741"/>
    </source>
</evidence>
<reference evidence="6" key="3">
    <citation type="submission" date="2015-04" db="UniProtKB">
        <authorList>
            <consortium name="EnsemblPlants"/>
        </authorList>
    </citation>
    <scope>IDENTIFICATION</scope>
    <source>
        <strain evidence="6">cv. Jemalong A17</strain>
    </source>
</reference>
<feature type="domain" description="Disease resistance N-terminal" evidence="4">
    <location>
        <begin position="37"/>
        <end position="117"/>
    </location>
</feature>
<dbReference type="GO" id="GO:0000166">
    <property type="term" value="F:nucleotide binding"/>
    <property type="evidence" value="ECO:0007669"/>
    <property type="project" value="UniProtKB-KW"/>
</dbReference>
<accession>G7I490</accession>
<keyword evidence="2" id="KW-0547">Nucleotide-binding</keyword>